<dbReference type="InterPro" id="IPR036737">
    <property type="entry name" value="OmpA-like_sf"/>
</dbReference>
<dbReference type="EMBL" id="JABBNT010000005">
    <property type="protein sequence ID" value="NMM46305.1"/>
    <property type="molecule type" value="Genomic_DNA"/>
</dbReference>
<feature type="compositionally biased region" description="Basic and acidic residues" evidence="8">
    <location>
        <begin position="1"/>
        <end position="10"/>
    </location>
</feature>
<evidence type="ECO:0000256" key="4">
    <source>
        <dbReference type="ARBA" id="ARBA00022692"/>
    </source>
</evidence>
<accession>A0A7Y0E306</accession>
<dbReference type="PROSITE" id="PS51123">
    <property type="entry name" value="OMPA_2"/>
    <property type="match status" value="1"/>
</dbReference>
<keyword evidence="4 9" id="KW-0812">Transmembrane</keyword>
<keyword evidence="6 7" id="KW-0472">Membrane</keyword>
<dbReference type="SUPFAM" id="SSF103088">
    <property type="entry name" value="OmpA-like"/>
    <property type="match status" value="1"/>
</dbReference>
<dbReference type="InterPro" id="IPR006665">
    <property type="entry name" value="OmpA-like"/>
</dbReference>
<dbReference type="InterPro" id="IPR050330">
    <property type="entry name" value="Bact_OuterMem_StrucFunc"/>
</dbReference>
<dbReference type="GO" id="GO:0005886">
    <property type="term" value="C:plasma membrane"/>
    <property type="evidence" value="ECO:0007669"/>
    <property type="project" value="UniProtKB-SubCell"/>
</dbReference>
<comment type="subcellular location">
    <subcellularLocation>
        <location evidence="1">Cell membrane</location>
        <topology evidence="1">Single-pass membrane protein</topology>
    </subcellularLocation>
</comment>
<dbReference type="PANTHER" id="PTHR30329">
    <property type="entry name" value="STATOR ELEMENT OF FLAGELLAR MOTOR COMPLEX"/>
    <property type="match status" value="1"/>
</dbReference>
<gene>
    <name evidence="11" type="ORF">HH303_17575</name>
</gene>
<evidence type="ECO:0000256" key="9">
    <source>
        <dbReference type="SAM" id="Phobius"/>
    </source>
</evidence>
<evidence type="ECO:0000256" key="6">
    <source>
        <dbReference type="ARBA" id="ARBA00023136"/>
    </source>
</evidence>
<feature type="transmembrane region" description="Helical" evidence="9">
    <location>
        <begin position="61"/>
        <end position="81"/>
    </location>
</feature>
<dbReference type="PANTHER" id="PTHR30329:SF21">
    <property type="entry name" value="LIPOPROTEIN YIAD-RELATED"/>
    <property type="match status" value="1"/>
</dbReference>
<reference evidence="11 12" key="1">
    <citation type="submission" date="2020-04" db="EMBL/GenBank/DDBJ databases">
        <title>Rhodospirillaceae bacterium KN72 isolated from deep sea.</title>
        <authorList>
            <person name="Zhang D.-C."/>
        </authorList>
    </citation>
    <scope>NUCLEOTIDE SEQUENCE [LARGE SCALE GENOMIC DNA]</scope>
    <source>
        <strain evidence="11 12">KN72</strain>
    </source>
</reference>
<comment type="caution">
    <text evidence="11">The sequence shown here is derived from an EMBL/GenBank/DDBJ whole genome shotgun (WGS) entry which is preliminary data.</text>
</comment>
<name>A0A7Y0E306_9PROT</name>
<feature type="domain" description="OmpA-like" evidence="10">
    <location>
        <begin position="155"/>
        <end position="278"/>
    </location>
</feature>
<keyword evidence="3" id="KW-1003">Cell membrane</keyword>
<evidence type="ECO:0000256" key="2">
    <source>
        <dbReference type="ARBA" id="ARBA00008914"/>
    </source>
</evidence>
<evidence type="ECO:0000256" key="8">
    <source>
        <dbReference type="SAM" id="MobiDB-lite"/>
    </source>
</evidence>
<evidence type="ECO:0000259" key="10">
    <source>
        <dbReference type="PROSITE" id="PS51123"/>
    </source>
</evidence>
<dbReference type="Gene3D" id="3.30.1330.60">
    <property type="entry name" value="OmpA-like domain"/>
    <property type="match status" value="1"/>
</dbReference>
<dbReference type="Pfam" id="PF13677">
    <property type="entry name" value="MotB_plug"/>
    <property type="match status" value="1"/>
</dbReference>
<evidence type="ECO:0000256" key="1">
    <source>
        <dbReference type="ARBA" id="ARBA00004162"/>
    </source>
</evidence>
<keyword evidence="5 9" id="KW-1133">Transmembrane helix</keyword>
<dbReference type="RefSeq" id="WP_169626667.1">
    <property type="nucleotide sequence ID" value="NZ_JABBNT010000005.1"/>
</dbReference>
<comment type="similarity">
    <text evidence="2">Belongs to the MotB family.</text>
</comment>
<keyword evidence="12" id="KW-1185">Reference proteome</keyword>
<evidence type="ECO:0000313" key="12">
    <source>
        <dbReference type="Proteomes" id="UP000539372"/>
    </source>
</evidence>
<feature type="compositionally biased region" description="Basic and acidic residues" evidence="8">
    <location>
        <begin position="23"/>
        <end position="34"/>
    </location>
</feature>
<sequence length="281" mass="30723">MSDIQTHGDGDMDEPQTRWAGADGRDGGSERGHPPEASMHLESGVLDDDLPEEEVLIKSPIWLITFGDVSALMLAFFVMLFSMSHLQSEKWDSIISVMATRDQPRVEGKPKPVGERAVTRVSLVPAFPTGYLQRILEEKLASDPILSSIRMTGLDDQLVLSLPADRIFTDGVATLGDQGRRALSRLATVFKQFGNRLDIRGHTDPNPPPSGSGFASNWDMSLARALSVARGLDDAGYTEDVTVLALADGQYSHIDRDIPEAERFKLASRVDIVIVPEARGQ</sequence>
<evidence type="ECO:0000256" key="7">
    <source>
        <dbReference type="PROSITE-ProRule" id="PRU00473"/>
    </source>
</evidence>
<evidence type="ECO:0000256" key="5">
    <source>
        <dbReference type="ARBA" id="ARBA00022989"/>
    </source>
</evidence>
<protein>
    <submittedName>
        <fullName evidence="11">OmpA family protein</fullName>
    </submittedName>
</protein>
<evidence type="ECO:0000256" key="3">
    <source>
        <dbReference type="ARBA" id="ARBA00022475"/>
    </source>
</evidence>
<proteinExistence type="inferred from homology"/>
<organism evidence="11 12">
    <name type="scientific">Pacificispira spongiicola</name>
    <dbReference type="NCBI Taxonomy" id="2729598"/>
    <lineage>
        <taxon>Bacteria</taxon>
        <taxon>Pseudomonadati</taxon>
        <taxon>Pseudomonadota</taxon>
        <taxon>Alphaproteobacteria</taxon>
        <taxon>Rhodospirillales</taxon>
        <taxon>Rhodospirillaceae</taxon>
        <taxon>Pacificispira</taxon>
    </lineage>
</organism>
<dbReference type="Proteomes" id="UP000539372">
    <property type="component" value="Unassembled WGS sequence"/>
</dbReference>
<dbReference type="AlphaFoldDB" id="A0A7Y0E306"/>
<feature type="region of interest" description="Disordered" evidence="8">
    <location>
        <begin position="1"/>
        <end position="41"/>
    </location>
</feature>
<dbReference type="InterPro" id="IPR025713">
    <property type="entry name" value="MotB-like_N_dom"/>
</dbReference>
<evidence type="ECO:0000313" key="11">
    <source>
        <dbReference type="EMBL" id="NMM46305.1"/>
    </source>
</evidence>